<evidence type="ECO:0000313" key="1">
    <source>
        <dbReference type="EMBL" id="VGO15819.1"/>
    </source>
</evidence>
<name>A0A6C2U7H7_PONDE</name>
<sequence length="205" mass="22792">MKKEFFIIHPKRYVSLAERISDYLGENSFSKTILCKEFEKHPIPETEGRCFICIGDGKENPLSHTYIREKIQEGECAETEDGVFVLSQYPYAVIFGESDWGKVAEQFKDNLANCAKALGETKSKLLKKNESEGINTVGEGVDKAIDMAKNVSKATFKAGGKLYMHALKVNTGAVLMTEKAKIKKELTGKGVDAFLSDVAPSWLQK</sequence>
<dbReference type="EMBL" id="CAAHFG010000003">
    <property type="protein sequence ID" value="VGO15819.1"/>
    <property type="molecule type" value="Genomic_DNA"/>
</dbReference>
<proteinExistence type="predicted"/>
<keyword evidence="2" id="KW-1185">Reference proteome</keyword>
<accession>A0A6C2U7H7</accession>
<gene>
    <name evidence="1" type="ORF">PDESU_04406</name>
</gene>
<dbReference type="AlphaFoldDB" id="A0A6C2U7H7"/>
<dbReference type="Proteomes" id="UP000366872">
    <property type="component" value="Unassembled WGS sequence"/>
</dbReference>
<organism evidence="1 2">
    <name type="scientific">Pontiella desulfatans</name>
    <dbReference type="NCBI Taxonomy" id="2750659"/>
    <lineage>
        <taxon>Bacteria</taxon>
        <taxon>Pseudomonadati</taxon>
        <taxon>Kiritimatiellota</taxon>
        <taxon>Kiritimatiellia</taxon>
        <taxon>Kiritimatiellales</taxon>
        <taxon>Pontiellaceae</taxon>
        <taxon>Pontiella</taxon>
    </lineage>
</organism>
<protein>
    <submittedName>
        <fullName evidence="1">Uncharacterized protein</fullName>
    </submittedName>
</protein>
<evidence type="ECO:0000313" key="2">
    <source>
        <dbReference type="Proteomes" id="UP000366872"/>
    </source>
</evidence>
<reference evidence="1 2" key="1">
    <citation type="submission" date="2019-04" db="EMBL/GenBank/DDBJ databases">
        <authorList>
            <person name="Van Vliet M D."/>
        </authorList>
    </citation>
    <scope>NUCLEOTIDE SEQUENCE [LARGE SCALE GENOMIC DNA]</scope>
    <source>
        <strain evidence="1 2">F1</strain>
    </source>
</reference>
<dbReference type="RefSeq" id="WP_136081388.1">
    <property type="nucleotide sequence ID" value="NZ_CAAHFG010000003.1"/>
</dbReference>